<gene>
    <name evidence="2" type="ORF">SAMN05421841_4195</name>
</gene>
<reference evidence="3" key="1">
    <citation type="submission" date="2016-10" db="EMBL/GenBank/DDBJ databases">
        <authorList>
            <person name="Varghese N."/>
            <person name="Submissions S."/>
        </authorList>
    </citation>
    <scope>NUCLEOTIDE SEQUENCE [LARGE SCALE GENOMIC DNA]</scope>
    <source>
        <strain evidence="3">DSM 17724</strain>
    </source>
</reference>
<protein>
    <submittedName>
        <fullName evidence="2">Uncharacterized protein</fullName>
    </submittedName>
</protein>
<dbReference type="Proteomes" id="UP000199469">
    <property type="component" value="Unassembled WGS sequence"/>
</dbReference>
<accession>A0A1I0S415</accession>
<keyword evidence="1" id="KW-1133">Transmembrane helix</keyword>
<proteinExistence type="predicted"/>
<keyword evidence="3" id="KW-1185">Reference proteome</keyword>
<organism evidence="2 3">
    <name type="scientific">Chryseobacterium wanjuense</name>
    <dbReference type="NCBI Taxonomy" id="356305"/>
    <lineage>
        <taxon>Bacteria</taxon>
        <taxon>Pseudomonadati</taxon>
        <taxon>Bacteroidota</taxon>
        <taxon>Flavobacteriia</taxon>
        <taxon>Flavobacteriales</taxon>
        <taxon>Weeksellaceae</taxon>
        <taxon>Chryseobacterium group</taxon>
        <taxon>Chryseobacterium</taxon>
    </lineage>
</organism>
<evidence type="ECO:0000256" key="1">
    <source>
        <dbReference type="SAM" id="Phobius"/>
    </source>
</evidence>
<keyword evidence="1" id="KW-0812">Transmembrane</keyword>
<sequence>MKKTRKINTISAFRHMKEFRVLSLAFKVFITLNFNPITLNSES</sequence>
<dbReference type="AlphaFoldDB" id="A0A1I0S415"/>
<name>A0A1I0S415_9FLAO</name>
<keyword evidence="1" id="KW-0472">Membrane</keyword>
<evidence type="ECO:0000313" key="2">
    <source>
        <dbReference type="EMBL" id="SEW49488.1"/>
    </source>
</evidence>
<evidence type="ECO:0000313" key="3">
    <source>
        <dbReference type="Proteomes" id="UP000199469"/>
    </source>
</evidence>
<dbReference type="EMBL" id="FOIU01000006">
    <property type="protein sequence ID" value="SEW49488.1"/>
    <property type="molecule type" value="Genomic_DNA"/>
</dbReference>
<feature type="transmembrane region" description="Helical" evidence="1">
    <location>
        <begin position="21"/>
        <end position="39"/>
    </location>
</feature>